<protein>
    <submittedName>
        <fullName evidence="2">ABC transporter permease</fullName>
    </submittedName>
</protein>
<proteinExistence type="predicted"/>
<feature type="transmembrane region" description="Helical" evidence="1">
    <location>
        <begin position="277"/>
        <end position="300"/>
    </location>
</feature>
<keyword evidence="1" id="KW-1133">Transmembrane helix</keyword>
<reference evidence="2 3" key="1">
    <citation type="submission" date="2021-06" db="EMBL/GenBank/DDBJ databases">
        <title>Enterococcus alishanensis sp. nov., a novel lactic acid bacterium isolated from fresh coffee beans.</title>
        <authorList>
            <person name="Chen Y.-S."/>
        </authorList>
    </citation>
    <scope>NUCLEOTIDE SEQUENCE [LARGE SCALE GENOMIC DNA]</scope>
    <source>
        <strain evidence="2 3">ALS3</strain>
    </source>
</reference>
<gene>
    <name evidence="2" type="ORF">KUA55_02785</name>
</gene>
<dbReference type="RefSeq" id="WP_218324645.1">
    <property type="nucleotide sequence ID" value="NZ_JAHUZB010000001.1"/>
</dbReference>
<evidence type="ECO:0000256" key="1">
    <source>
        <dbReference type="SAM" id="Phobius"/>
    </source>
</evidence>
<organism evidence="2 3">
    <name type="scientific">Enterococcus alishanensis</name>
    <dbReference type="NCBI Taxonomy" id="1303817"/>
    <lineage>
        <taxon>Bacteria</taxon>
        <taxon>Bacillati</taxon>
        <taxon>Bacillota</taxon>
        <taxon>Bacilli</taxon>
        <taxon>Lactobacillales</taxon>
        <taxon>Enterococcaceae</taxon>
        <taxon>Enterococcus</taxon>
    </lineage>
</organism>
<sequence>MVKSIYFERYKKPLIAFCLLIIGICLVNAKFQSDSWHQSYTHYTEDSQAKQNFEDFQTEYSYWDDKSQNNRNYQNFQEYIDSNLYVYQPATNMYNLLKIPAATDYESHETYITNTTNYSSILLFLVPLAGFLLFFLDTKTGFNHFLFSLPVTRKELFIKKLIYIGGPILLAVLAGQFLYAVLIHNMIPAPYMNATLGQLFVSVINYFFLISTIFFVSTFIGSMVGNLAFGPLTWLVFWLFTYSFPNAISAIFETISISQNNTPSIPSNLFITTVGKTGGYLSMSLLFILLSLGFLTWGYKKYQTISLENDGNYLLNQESRWPIWIFMTSFCTFILGNTFFSPWYSYYISRSIGEIYSVWRPIGISLLILILVGLTCYVVVFFSTIKEKYASRRKQIIHSE</sequence>
<name>A0ABS6T9K9_9ENTE</name>
<feature type="transmembrane region" description="Helical" evidence="1">
    <location>
        <begin position="321"/>
        <end position="344"/>
    </location>
</feature>
<feature type="transmembrane region" description="Helical" evidence="1">
    <location>
        <begin position="364"/>
        <end position="385"/>
    </location>
</feature>
<evidence type="ECO:0000313" key="2">
    <source>
        <dbReference type="EMBL" id="MBV7389589.1"/>
    </source>
</evidence>
<accession>A0ABS6T9K9</accession>
<dbReference type="EMBL" id="JAHUZB010000001">
    <property type="protein sequence ID" value="MBV7389589.1"/>
    <property type="molecule type" value="Genomic_DNA"/>
</dbReference>
<keyword evidence="1" id="KW-0812">Transmembrane</keyword>
<keyword evidence="1" id="KW-0472">Membrane</keyword>
<evidence type="ECO:0000313" key="3">
    <source>
        <dbReference type="Proteomes" id="UP000774130"/>
    </source>
</evidence>
<keyword evidence="3" id="KW-1185">Reference proteome</keyword>
<feature type="transmembrane region" description="Helical" evidence="1">
    <location>
        <begin position="232"/>
        <end position="257"/>
    </location>
</feature>
<feature type="transmembrane region" description="Helical" evidence="1">
    <location>
        <begin position="161"/>
        <end position="187"/>
    </location>
</feature>
<feature type="transmembrane region" description="Helical" evidence="1">
    <location>
        <begin position="118"/>
        <end position="136"/>
    </location>
</feature>
<comment type="caution">
    <text evidence="2">The sequence shown here is derived from an EMBL/GenBank/DDBJ whole genome shotgun (WGS) entry which is preliminary data.</text>
</comment>
<dbReference type="Proteomes" id="UP000774130">
    <property type="component" value="Unassembled WGS sequence"/>
</dbReference>
<feature type="transmembrane region" description="Helical" evidence="1">
    <location>
        <begin position="199"/>
        <end position="220"/>
    </location>
</feature>